<dbReference type="Pfam" id="PF02498">
    <property type="entry name" value="Bro-N"/>
    <property type="match status" value="1"/>
</dbReference>
<dbReference type="Proteomes" id="UP000325177">
    <property type="component" value="Chromosome"/>
</dbReference>
<gene>
    <name evidence="2" type="ORF">F2A31_05860</name>
</gene>
<keyword evidence="3" id="KW-1185">Reference proteome</keyword>
<reference evidence="2 3" key="1">
    <citation type="submission" date="2019-09" db="EMBL/GenBank/DDBJ databases">
        <title>Acinetobacter sp. C16S1 isolated from saline soil.</title>
        <authorList>
            <person name="Xu L."/>
            <person name="Sun J.-Q."/>
        </authorList>
    </citation>
    <scope>NUCLEOTIDE SEQUENCE [LARGE SCALE GENOMIC DNA]</scope>
    <source>
        <strain evidence="2 3">C16S1</strain>
    </source>
</reference>
<sequence>MASLSLTFHETTFNIVECDQQAWITSRELGQALGYARDDAVNKIYERNLDEFSYQMTRNVKMTLQGQQREVRVFSLRGCHLIAMFAKTTVAKEFRKWVLDILDRDVQPKTKNHKTERVVLNDAVNMLVAKSQHLNFSEAYKLIHQRFSVKGIDEISLDQIPVAVEYVHHLIALFSHREHRTADMNTIALAHCMIWCCQWWKEYGDAIRKINPNIASSVHDYFIDGSFVAWGYVDESEKAALRRKLDAHQWNLTINERLKLL</sequence>
<evidence type="ECO:0000259" key="1">
    <source>
        <dbReference type="PROSITE" id="PS51750"/>
    </source>
</evidence>
<dbReference type="InterPro" id="IPR003497">
    <property type="entry name" value="BRO_N_domain"/>
</dbReference>
<proteinExistence type="predicted"/>
<feature type="domain" description="Bro-N" evidence="1">
    <location>
        <begin position="1"/>
        <end position="114"/>
    </location>
</feature>
<evidence type="ECO:0000313" key="2">
    <source>
        <dbReference type="EMBL" id="QER39252.1"/>
    </source>
</evidence>
<dbReference type="PROSITE" id="PS51750">
    <property type="entry name" value="BRO_N"/>
    <property type="match status" value="1"/>
</dbReference>
<dbReference type="SMART" id="SM01040">
    <property type="entry name" value="Bro-N"/>
    <property type="match status" value="1"/>
</dbReference>
<dbReference type="AlphaFoldDB" id="A0A5P1USW7"/>
<accession>A0A5P1USW7</accession>
<evidence type="ECO:0000313" key="3">
    <source>
        <dbReference type="Proteomes" id="UP000325177"/>
    </source>
</evidence>
<dbReference type="KEGG" id="asue:F2A31_05860"/>
<name>A0A5P1USW7_9GAMM</name>
<protein>
    <submittedName>
        <fullName evidence="2">Bro-N domain-containing protein</fullName>
    </submittedName>
</protein>
<dbReference type="RefSeq" id="WP_150025582.1">
    <property type="nucleotide sequence ID" value="NZ_CP043909.1"/>
</dbReference>
<organism evidence="2 3">
    <name type="scientific">Acinetobacter suaedae</name>
    <dbReference type="NCBI Taxonomy" id="2609668"/>
    <lineage>
        <taxon>Bacteria</taxon>
        <taxon>Pseudomonadati</taxon>
        <taxon>Pseudomonadota</taxon>
        <taxon>Gammaproteobacteria</taxon>
        <taxon>Moraxellales</taxon>
        <taxon>Moraxellaceae</taxon>
        <taxon>Acinetobacter</taxon>
    </lineage>
</organism>
<dbReference type="EMBL" id="CP043909">
    <property type="protein sequence ID" value="QER39252.1"/>
    <property type="molecule type" value="Genomic_DNA"/>
</dbReference>